<dbReference type="AlphaFoldDB" id="A0AAV8ULX5"/>
<keyword evidence="2" id="KW-0812">Transmembrane</keyword>
<comment type="caution">
    <text evidence="3">The sequence shown here is derived from an EMBL/GenBank/DDBJ whole genome shotgun (WGS) entry which is preliminary data.</text>
</comment>
<reference evidence="3 4" key="1">
    <citation type="journal article" date="2023" name="Nat. Commun.">
        <title>Origin of minicircular mitochondrial genomes in red algae.</title>
        <authorList>
            <person name="Lee Y."/>
            <person name="Cho C.H."/>
            <person name="Lee Y.M."/>
            <person name="Park S.I."/>
            <person name="Yang J.H."/>
            <person name="West J.A."/>
            <person name="Bhattacharya D."/>
            <person name="Yoon H.S."/>
        </authorList>
    </citation>
    <scope>NUCLEOTIDE SEQUENCE [LARGE SCALE GENOMIC DNA]</scope>
    <source>
        <strain evidence="3 4">CCMP1338</strain>
        <tissue evidence="3">Whole cell</tissue>
    </source>
</reference>
<dbReference type="PANTHER" id="PTHR38585">
    <property type="entry name" value="TRANSMEMBRANE PROTEIN"/>
    <property type="match status" value="1"/>
</dbReference>
<accession>A0AAV8ULX5</accession>
<feature type="region of interest" description="Disordered" evidence="1">
    <location>
        <begin position="127"/>
        <end position="146"/>
    </location>
</feature>
<evidence type="ECO:0000256" key="2">
    <source>
        <dbReference type="SAM" id="Phobius"/>
    </source>
</evidence>
<keyword evidence="2" id="KW-1133">Transmembrane helix</keyword>
<feature type="transmembrane region" description="Helical" evidence="2">
    <location>
        <begin position="59"/>
        <end position="80"/>
    </location>
</feature>
<feature type="transmembrane region" description="Helical" evidence="2">
    <location>
        <begin position="92"/>
        <end position="113"/>
    </location>
</feature>
<evidence type="ECO:0008006" key="5">
    <source>
        <dbReference type="Google" id="ProtNLM"/>
    </source>
</evidence>
<protein>
    <recommendedName>
        <fullName evidence="5">Zinc-binding domain-containing protein</fullName>
    </recommendedName>
</protein>
<keyword evidence="4" id="KW-1185">Reference proteome</keyword>
<sequence>MSVRAAAPHRGSEFRISLFQTAAGVKFLEELRGFSSHAAEIQAKQFTWPRVRSVLQRSAICSAASGATFYASATAMQGLFGGLFRVSASTPVLAPVCGGVAFIISALSADLAARTCIKIFFTHAKPQPERRKRKRRKQPETTSQQPVKVNPIVPVAVSFGMFLLLGGRLRSFLPSNVLKPGAFHRRLGSISGSSQYASKAGKELTQEHGAAFGCHTCGIVRSQFWADHMPPKAVVAARAKGWARKFFESRRVNYRMYPQCRPCSSIQSATILRKSRKLIYHYNVLRRYHLTGLSVGLMQSLFPQ</sequence>
<keyword evidence="2" id="KW-0472">Membrane</keyword>
<dbReference type="PANTHER" id="PTHR38585:SF1">
    <property type="entry name" value="TRANSMEMBRANE PROTEIN"/>
    <property type="match status" value="1"/>
</dbReference>
<proteinExistence type="predicted"/>
<evidence type="ECO:0000313" key="3">
    <source>
        <dbReference type="EMBL" id="KAJ8902108.1"/>
    </source>
</evidence>
<dbReference type="Proteomes" id="UP001157974">
    <property type="component" value="Unassembled WGS sequence"/>
</dbReference>
<organism evidence="3 4">
    <name type="scientific">Rhodosorus marinus</name>
    <dbReference type="NCBI Taxonomy" id="101924"/>
    <lineage>
        <taxon>Eukaryota</taxon>
        <taxon>Rhodophyta</taxon>
        <taxon>Stylonematophyceae</taxon>
        <taxon>Stylonematales</taxon>
        <taxon>Stylonemataceae</taxon>
        <taxon>Rhodosorus</taxon>
    </lineage>
</organism>
<gene>
    <name evidence="3" type="ORF">NDN08_006516</name>
</gene>
<dbReference type="EMBL" id="JAMWBK010000009">
    <property type="protein sequence ID" value="KAJ8902108.1"/>
    <property type="molecule type" value="Genomic_DNA"/>
</dbReference>
<name>A0AAV8ULX5_9RHOD</name>
<evidence type="ECO:0000313" key="4">
    <source>
        <dbReference type="Proteomes" id="UP001157974"/>
    </source>
</evidence>
<evidence type="ECO:0000256" key="1">
    <source>
        <dbReference type="SAM" id="MobiDB-lite"/>
    </source>
</evidence>